<dbReference type="AlphaFoldDB" id="A0A8H6HHC2"/>
<evidence type="ECO:0000313" key="2">
    <source>
        <dbReference type="Proteomes" id="UP000521943"/>
    </source>
</evidence>
<dbReference type="Proteomes" id="UP000521943">
    <property type="component" value="Unassembled WGS sequence"/>
</dbReference>
<accession>A0A8H6HHC2</accession>
<proteinExistence type="predicted"/>
<protein>
    <submittedName>
        <fullName evidence="1">Uncharacterized protein</fullName>
    </submittedName>
</protein>
<organism evidence="1 2">
    <name type="scientific">Ephemerocybe angulata</name>
    <dbReference type="NCBI Taxonomy" id="980116"/>
    <lineage>
        <taxon>Eukaryota</taxon>
        <taxon>Fungi</taxon>
        <taxon>Dikarya</taxon>
        <taxon>Basidiomycota</taxon>
        <taxon>Agaricomycotina</taxon>
        <taxon>Agaricomycetes</taxon>
        <taxon>Agaricomycetidae</taxon>
        <taxon>Agaricales</taxon>
        <taxon>Agaricineae</taxon>
        <taxon>Psathyrellaceae</taxon>
        <taxon>Ephemerocybe</taxon>
    </lineage>
</organism>
<dbReference type="EMBL" id="JACGCI010000093">
    <property type="protein sequence ID" value="KAF6746395.1"/>
    <property type="molecule type" value="Genomic_DNA"/>
</dbReference>
<gene>
    <name evidence="1" type="ORF">DFP72DRAFT_855446</name>
</gene>
<comment type="caution">
    <text evidence="1">The sequence shown here is derived from an EMBL/GenBank/DDBJ whole genome shotgun (WGS) entry which is preliminary data.</text>
</comment>
<evidence type="ECO:0000313" key="1">
    <source>
        <dbReference type="EMBL" id="KAF6746395.1"/>
    </source>
</evidence>
<name>A0A8H6HHC2_9AGAR</name>
<reference evidence="1 2" key="1">
    <citation type="submission" date="2020-07" db="EMBL/GenBank/DDBJ databases">
        <title>Comparative genomics of pyrophilous fungi reveals a link between fire events and developmental genes.</title>
        <authorList>
            <consortium name="DOE Joint Genome Institute"/>
            <person name="Steindorff A.S."/>
            <person name="Carver A."/>
            <person name="Calhoun S."/>
            <person name="Stillman K."/>
            <person name="Liu H."/>
            <person name="Lipzen A."/>
            <person name="Pangilinan J."/>
            <person name="Labutti K."/>
            <person name="Bruns T.D."/>
            <person name="Grigoriev I.V."/>
        </authorList>
    </citation>
    <scope>NUCLEOTIDE SEQUENCE [LARGE SCALE GENOMIC DNA]</scope>
    <source>
        <strain evidence="1 2">CBS 144469</strain>
    </source>
</reference>
<keyword evidence="2" id="KW-1185">Reference proteome</keyword>
<sequence length="263" mass="30006">MGRRALYLTLVDRQNAEKARRALRMSKPGAIEARRAQNRKAYLKRKGSPPLLLPDDIAQLASSDMVDPDYIRTFWAFCKGQDALGLDDVYLEEDDLRALTKMPPYPHHILNSPDFHSSWPLVSAALAGFVTYRYTSACQNWTARFHQMPMPEFQHEIREQYNYLLAEYDRLTATCGGMSESLSRNIALQARWWTARQMKYIVEDYAALGGDDGMYQRVVAERTWVLVVENKSTRRAASTSSNRGVLVDVNVAQAVDEIADKLH</sequence>
<dbReference type="OrthoDB" id="3024047at2759"/>